<feature type="region of interest" description="Disordered" evidence="1">
    <location>
        <begin position="311"/>
        <end position="360"/>
    </location>
</feature>
<comment type="caution">
    <text evidence="2">The sequence shown here is derived from an EMBL/GenBank/DDBJ whole genome shotgun (WGS) entry which is preliminary data.</text>
</comment>
<name>A0A6I4P003_9MICO</name>
<proteinExistence type="predicted"/>
<gene>
    <name evidence="2" type="ORF">GB864_15140</name>
</gene>
<evidence type="ECO:0000256" key="1">
    <source>
        <dbReference type="SAM" id="MobiDB-lite"/>
    </source>
</evidence>
<sequence>MRIELKTLSKENGDEVAKHLVMAGILLESDPELAHEHALAASQRAGRVAVVREALAVTAYQTGDFALALREARTYRRISGKDDQLPLMVDSERGLGRPDRALELGRSVDAAKLEPAVRAALAIAMSGARLDLGQTERALAELEIPQLDPDRAFSYSPDLFAAYATVLEDLGRTDDAAVWYARAERAENALDDAAADFEIVDIIDTIDHDLARDVEDEERRAAAAAEAERLAAEDAAFEAEIAAAEAAQAAERGEAVPADESDAAAPTVHSSDEVDDADDAADDAPASGMALAVEAEADEVAAADEAAAEAVAAEASVDDEALRADAAVYDPEDELAELLEDDDTDTDESGEAAGGPVREG</sequence>
<evidence type="ECO:0000313" key="3">
    <source>
        <dbReference type="Proteomes" id="UP000438182"/>
    </source>
</evidence>
<dbReference type="RefSeq" id="WP_160426536.1">
    <property type="nucleotide sequence ID" value="NZ_WSTA01000085.1"/>
</dbReference>
<dbReference type="Proteomes" id="UP000438182">
    <property type="component" value="Unassembled WGS sequence"/>
</dbReference>
<feature type="compositionally biased region" description="Acidic residues" evidence="1">
    <location>
        <begin position="273"/>
        <end position="282"/>
    </location>
</feature>
<feature type="compositionally biased region" description="Acidic residues" evidence="1">
    <location>
        <begin position="330"/>
        <end position="350"/>
    </location>
</feature>
<dbReference type="AlphaFoldDB" id="A0A6I4P003"/>
<accession>A0A6I4P003</accession>
<feature type="region of interest" description="Disordered" evidence="1">
    <location>
        <begin position="246"/>
        <end position="286"/>
    </location>
</feature>
<keyword evidence="3" id="KW-1185">Reference proteome</keyword>
<organism evidence="2 3">
    <name type="scientific">Agromyces seonyuensis</name>
    <dbReference type="NCBI Taxonomy" id="2662446"/>
    <lineage>
        <taxon>Bacteria</taxon>
        <taxon>Bacillati</taxon>
        <taxon>Actinomycetota</taxon>
        <taxon>Actinomycetes</taxon>
        <taxon>Micrococcales</taxon>
        <taxon>Microbacteriaceae</taxon>
        <taxon>Agromyces</taxon>
    </lineage>
</organism>
<evidence type="ECO:0008006" key="4">
    <source>
        <dbReference type="Google" id="ProtNLM"/>
    </source>
</evidence>
<reference evidence="2 3" key="1">
    <citation type="submission" date="2019-12" db="EMBL/GenBank/DDBJ databases">
        <authorList>
            <person name="Kim Y.S."/>
        </authorList>
    </citation>
    <scope>NUCLEOTIDE SEQUENCE [LARGE SCALE GENOMIC DNA]</scope>
    <source>
        <strain evidence="2 3">MMS17-SY077</strain>
    </source>
</reference>
<protein>
    <recommendedName>
        <fullName evidence="4">Replicase polyprotein 1ab</fullName>
    </recommendedName>
</protein>
<dbReference type="EMBL" id="WSTA01000085">
    <property type="protein sequence ID" value="MWB99880.1"/>
    <property type="molecule type" value="Genomic_DNA"/>
</dbReference>
<evidence type="ECO:0000313" key="2">
    <source>
        <dbReference type="EMBL" id="MWB99880.1"/>
    </source>
</evidence>